<evidence type="ECO:0000259" key="5">
    <source>
        <dbReference type="PROSITE" id="PS50303"/>
    </source>
</evidence>
<dbReference type="Pfam" id="PF08144">
    <property type="entry name" value="CPL"/>
    <property type="match status" value="1"/>
</dbReference>
<evidence type="ECO:0000256" key="3">
    <source>
        <dbReference type="PROSITE-ProRule" id="PRU00317"/>
    </source>
</evidence>
<dbReference type="SUPFAM" id="SSF48371">
    <property type="entry name" value="ARM repeat"/>
    <property type="match status" value="1"/>
</dbReference>
<dbReference type="PROSITE" id="PS50303">
    <property type="entry name" value="PUM_HD"/>
    <property type="match status" value="1"/>
</dbReference>
<dbReference type="InterPro" id="IPR011989">
    <property type="entry name" value="ARM-like"/>
</dbReference>
<organism evidence="6 7">
    <name type="scientific">Plectus sambesii</name>
    <dbReference type="NCBI Taxonomy" id="2011161"/>
    <lineage>
        <taxon>Eukaryota</taxon>
        <taxon>Metazoa</taxon>
        <taxon>Ecdysozoa</taxon>
        <taxon>Nematoda</taxon>
        <taxon>Chromadorea</taxon>
        <taxon>Plectida</taxon>
        <taxon>Plectina</taxon>
        <taxon>Plectoidea</taxon>
        <taxon>Plectidae</taxon>
        <taxon>Plectus</taxon>
    </lineage>
</organism>
<evidence type="ECO:0000256" key="2">
    <source>
        <dbReference type="ARBA" id="ARBA00022884"/>
    </source>
</evidence>
<dbReference type="GO" id="GO:0005730">
    <property type="term" value="C:nucleolus"/>
    <property type="evidence" value="ECO:0007669"/>
    <property type="project" value="TreeGrafter"/>
</dbReference>
<keyword evidence="1" id="KW-0677">Repeat</keyword>
<dbReference type="Proteomes" id="UP000887566">
    <property type="component" value="Unplaced"/>
</dbReference>
<dbReference type="PANTHER" id="PTHR13389">
    <property type="entry name" value="PUMILIO HOMOLOG 3"/>
    <property type="match status" value="1"/>
</dbReference>
<evidence type="ECO:0000313" key="6">
    <source>
        <dbReference type="Proteomes" id="UP000887566"/>
    </source>
</evidence>
<protein>
    <submittedName>
        <fullName evidence="7">PUM-HD domain-containing protein</fullName>
    </submittedName>
</protein>
<sequence length="758" mass="85980">MKSGKVMRKGGKPSKKRIMGGKKRKVDGPMEKKKKGVSLNPVDRSKLRKLMLKQQGDQLQNANDSKQKFEKPTSSTPEGGERKRRASGSSVESAGSIKRSKKKRVSFANELEHTKMLDSFDDSITLELSTSTPGRSILRRRQQLQAEEELKQKAKLKKKKQLEEAKEMQGKETADATGEENEKAAVSADVGDDPPMKIKSKPKIQVTKKMKEKLLAMPRKERKAFIRQLKAKRKPNFEVGTQCKLLWEQIRSGKTPKDEKDKLVHELCGVVKGKAKTLIYAHDTCRVIECLMALDRPGIRTMLFEELKPEIVRMAKSKYARFFVWKMLKYGTPQQRSSICEAFRGHVTTLLRQTFGSEVLEFAFNDYANAQQRSDIVAELYGREFTYFRPGKPITLQEIIANDPAKKPAIMRNMEELLKDIVDKPALKHSLTHRLLNEFLENCSVEQRTEMIDALKERVVEIIHTRDGAHVALHCVWHGTAKERKIIVKSFKGLAVKTCHEEYGRLVLLAIFDCVDDTVLVKKCIVQDIANDIKQVVTNKYGVKVVHYLCHPRDKRQFVKETAQLLAKGDDNAQSKKEKKDRYAELWECVSSALLTYIAANMRDLLFEASTSLLILNVLEPSGESNSFERTIPDEERLECYKAIAEIARDEFIPCNMEERFHLVEHKNASFVVTHLLKSDKTRTDTEVTLSAQLAELTTAQLASWTACNKGCFVLLDMYDSGKAKAVEAVRLAVTSSRKRLEGYSSQGAKLLLAKVAT</sequence>
<keyword evidence="6" id="KW-1185">Reference proteome</keyword>
<evidence type="ECO:0000256" key="1">
    <source>
        <dbReference type="ARBA" id="ARBA00022737"/>
    </source>
</evidence>
<feature type="region of interest" description="Disordered" evidence="4">
    <location>
        <begin position="1"/>
        <end position="199"/>
    </location>
</feature>
<reference evidence="7" key="1">
    <citation type="submission" date="2022-11" db="UniProtKB">
        <authorList>
            <consortium name="WormBaseParasite"/>
        </authorList>
    </citation>
    <scope>IDENTIFICATION</scope>
</reference>
<name>A0A914X0D6_9BILA</name>
<keyword evidence="2" id="KW-0694">RNA-binding</keyword>
<dbReference type="InterPro" id="IPR012959">
    <property type="entry name" value="CPL_dom"/>
</dbReference>
<dbReference type="InterPro" id="IPR016024">
    <property type="entry name" value="ARM-type_fold"/>
</dbReference>
<evidence type="ECO:0000256" key="4">
    <source>
        <dbReference type="SAM" id="MobiDB-lite"/>
    </source>
</evidence>
<proteinExistence type="predicted"/>
<evidence type="ECO:0000313" key="7">
    <source>
        <dbReference type="WBParaSite" id="PSAMB.scaffold611size45706.g7390.t1"/>
    </source>
</evidence>
<feature type="compositionally biased region" description="Basic and acidic residues" evidence="4">
    <location>
        <begin position="161"/>
        <end position="174"/>
    </location>
</feature>
<feature type="domain" description="PUM-HD" evidence="5">
    <location>
        <begin position="241"/>
        <end position="594"/>
    </location>
</feature>
<dbReference type="Pfam" id="PF00806">
    <property type="entry name" value="PUF"/>
    <property type="match status" value="2"/>
</dbReference>
<dbReference type="InterPro" id="IPR040059">
    <property type="entry name" value="PUM3"/>
</dbReference>
<dbReference type="PANTHER" id="PTHR13389:SF0">
    <property type="entry name" value="PUMILIO HOMOLOG 3"/>
    <property type="match status" value="1"/>
</dbReference>
<feature type="compositionally biased region" description="Basic residues" evidence="4">
    <location>
        <begin position="1"/>
        <end position="25"/>
    </location>
</feature>
<dbReference type="WBParaSite" id="PSAMB.scaffold611size45706.g7390.t1">
    <property type="protein sequence ID" value="PSAMB.scaffold611size45706.g7390.t1"/>
    <property type="gene ID" value="PSAMB.scaffold611size45706.g7390"/>
</dbReference>
<dbReference type="GO" id="GO:0003729">
    <property type="term" value="F:mRNA binding"/>
    <property type="evidence" value="ECO:0007669"/>
    <property type="project" value="TreeGrafter"/>
</dbReference>
<dbReference type="GO" id="GO:0006417">
    <property type="term" value="P:regulation of translation"/>
    <property type="evidence" value="ECO:0007669"/>
    <property type="project" value="TreeGrafter"/>
</dbReference>
<feature type="repeat" description="Pumilio" evidence="3">
    <location>
        <begin position="306"/>
        <end position="341"/>
    </location>
</feature>
<feature type="compositionally biased region" description="Polar residues" evidence="4">
    <location>
        <begin position="55"/>
        <end position="64"/>
    </location>
</feature>
<dbReference type="Gene3D" id="1.25.10.10">
    <property type="entry name" value="Leucine-rich Repeat Variant"/>
    <property type="match status" value="2"/>
</dbReference>
<accession>A0A914X0D6</accession>
<dbReference type="AlphaFoldDB" id="A0A914X0D6"/>
<dbReference type="InterPro" id="IPR001313">
    <property type="entry name" value="Pumilio_RNA-bd_rpt"/>
</dbReference>
<dbReference type="InterPro" id="IPR033133">
    <property type="entry name" value="PUM-HD"/>
</dbReference>
<dbReference type="PROSITE" id="PS50302">
    <property type="entry name" value="PUM"/>
    <property type="match status" value="1"/>
</dbReference>
<dbReference type="SMART" id="SM00025">
    <property type="entry name" value="Pumilio"/>
    <property type="match status" value="5"/>
</dbReference>